<organism evidence="1 2">
    <name type="scientific">Calocera cornea HHB12733</name>
    <dbReference type="NCBI Taxonomy" id="1353952"/>
    <lineage>
        <taxon>Eukaryota</taxon>
        <taxon>Fungi</taxon>
        <taxon>Dikarya</taxon>
        <taxon>Basidiomycota</taxon>
        <taxon>Agaricomycotina</taxon>
        <taxon>Dacrymycetes</taxon>
        <taxon>Dacrymycetales</taxon>
        <taxon>Dacrymycetaceae</taxon>
        <taxon>Calocera</taxon>
    </lineage>
</organism>
<evidence type="ECO:0000313" key="2">
    <source>
        <dbReference type="Proteomes" id="UP000076842"/>
    </source>
</evidence>
<name>A0A165JQN5_9BASI</name>
<dbReference type="AlphaFoldDB" id="A0A165JQN5"/>
<dbReference type="OrthoDB" id="5522061at2759"/>
<proteinExistence type="predicted"/>
<dbReference type="InParanoid" id="A0A165JQN5"/>
<dbReference type="Proteomes" id="UP000076842">
    <property type="component" value="Unassembled WGS sequence"/>
</dbReference>
<keyword evidence="2" id="KW-1185">Reference proteome</keyword>
<dbReference type="EMBL" id="KV423918">
    <property type="protein sequence ID" value="KZT62146.1"/>
    <property type="molecule type" value="Genomic_DNA"/>
</dbReference>
<accession>A0A165JQN5</accession>
<reference evidence="1 2" key="1">
    <citation type="journal article" date="2016" name="Mol. Biol. Evol.">
        <title>Comparative Genomics of Early-Diverging Mushroom-Forming Fungi Provides Insights into the Origins of Lignocellulose Decay Capabilities.</title>
        <authorList>
            <person name="Nagy L.G."/>
            <person name="Riley R."/>
            <person name="Tritt A."/>
            <person name="Adam C."/>
            <person name="Daum C."/>
            <person name="Floudas D."/>
            <person name="Sun H."/>
            <person name="Yadav J.S."/>
            <person name="Pangilinan J."/>
            <person name="Larsson K.H."/>
            <person name="Matsuura K."/>
            <person name="Barry K."/>
            <person name="Labutti K."/>
            <person name="Kuo R."/>
            <person name="Ohm R.A."/>
            <person name="Bhattacharya S.S."/>
            <person name="Shirouzu T."/>
            <person name="Yoshinaga Y."/>
            <person name="Martin F.M."/>
            <person name="Grigoriev I.V."/>
            <person name="Hibbett D.S."/>
        </authorList>
    </citation>
    <scope>NUCLEOTIDE SEQUENCE [LARGE SCALE GENOMIC DNA]</scope>
    <source>
        <strain evidence="1 2">HHB12733</strain>
    </source>
</reference>
<sequence>MLHTLSRRIAFRITQCNRRRSTLSKDIEVDELGIPTKPTWSVQDQIAASPHSAISPKTLAHLHKLSALIAPAVGTQKYQKLKTELQNMVRLVEAVKEVDVSSVTVEGEVPDGRIWQTGRGMELKGYSPEETEIRAQDTKRGNKDEKMAEGTELLYHAERTIWRFYVVENDRER</sequence>
<evidence type="ECO:0000313" key="1">
    <source>
        <dbReference type="EMBL" id="KZT62146.1"/>
    </source>
</evidence>
<gene>
    <name evidence="1" type="ORF">CALCODRAFT_463181</name>
</gene>
<protein>
    <submittedName>
        <fullName evidence="1">Uncharacterized protein</fullName>
    </submittedName>
</protein>